<dbReference type="Proteomes" id="UP000273140">
    <property type="component" value="Unassembled WGS sequence"/>
</dbReference>
<proteinExistence type="predicted"/>
<dbReference type="RefSeq" id="WP_017702360.1">
    <property type="nucleotide sequence ID" value="NZ_RBRB01000223.1"/>
</dbReference>
<reference evidence="1 2" key="1">
    <citation type="submission" date="2018-08" db="EMBL/GenBank/DDBJ databases">
        <title>Recombination of ecologically and evolutionarily significant loci maintains genetic cohesion in the Pseudomonas syringae species complex.</title>
        <authorList>
            <person name="Dillon M."/>
            <person name="Thakur S."/>
            <person name="Almeida R.N.D."/>
            <person name="Weir B.S."/>
            <person name="Guttman D.S."/>
        </authorList>
    </citation>
    <scope>NUCLEOTIDE SEQUENCE [LARGE SCALE GENOMIC DNA]</scope>
    <source>
        <strain evidence="1 2">ICMP 19074</strain>
    </source>
</reference>
<evidence type="ECO:0000313" key="1">
    <source>
        <dbReference type="EMBL" id="RMQ31813.1"/>
    </source>
</evidence>
<protein>
    <recommendedName>
        <fullName evidence="3">DUF262 domain-containing protein</fullName>
    </recommendedName>
</protein>
<organism evidence="1 2">
    <name type="scientific">Pseudomonas syringae pv. actinidiae</name>
    <dbReference type="NCBI Taxonomy" id="103796"/>
    <lineage>
        <taxon>Bacteria</taxon>
        <taxon>Pseudomonadati</taxon>
        <taxon>Pseudomonadota</taxon>
        <taxon>Gammaproteobacteria</taxon>
        <taxon>Pseudomonadales</taxon>
        <taxon>Pseudomonadaceae</taxon>
        <taxon>Pseudomonas</taxon>
        <taxon>Pseudomonas syringae</taxon>
    </lineage>
</organism>
<evidence type="ECO:0008006" key="3">
    <source>
        <dbReference type="Google" id="ProtNLM"/>
    </source>
</evidence>
<sequence>MPAQKYSVNQHLIETLLSWVTSGEIAIPEIQRPLAWDGSKVRGLMDSLY</sequence>
<name>A0A3M4KRQ5_PSESF</name>
<dbReference type="AlphaFoldDB" id="A0A3M4KRQ5"/>
<evidence type="ECO:0000313" key="2">
    <source>
        <dbReference type="Proteomes" id="UP000273140"/>
    </source>
</evidence>
<dbReference type="EMBL" id="RBRB01000223">
    <property type="protein sequence ID" value="RMQ31813.1"/>
    <property type="molecule type" value="Genomic_DNA"/>
</dbReference>
<comment type="caution">
    <text evidence="1">The sequence shown here is derived from an EMBL/GenBank/DDBJ whole genome shotgun (WGS) entry which is preliminary data.</text>
</comment>
<accession>A0A3M4KRQ5</accession>
<gene>
    <name evidence="1" type="ORF">ALQ07_04158</name>
</gene>